<protein>
    <submittedName>
        <fullName evidence="2">Uncharacterized protein</fullName>
    </submittedName>
</protein>
<feature type="compositionally biased region" description="Acidic residues" evidence="1">
    <location>
        <begin position="107"/>
        <end position="135"/>
    </location>
</feature>
<evidence type="ECO:0000313" key="3">
    <source>
        <dbReference type="Proteomes" id="UP001147695"/>
    </source>
</evidence>
<dbReference type="AlphaFoldDB" id="A0A9W9Q966"/>
<accession>A0A9W9Q966</accession>
<evidence type="ECO:0000313" key="2">
    <source>
        <dbReference type="EMBL" id="KAJ5327988.1"/>
    </source>
</evidence>
<reference evidence="2" key="2">
    <citation type="journal article" date="2023" name="IMA Fungus">
        <title>Comparative genomic study of the Penicillium genus elucidates a diverse pangenome and 15 lateral gene transfer events.</title>
        <authorList>
            <person name="Petersen C."/>
            <person name="Sorensen T."/>
            <person name="Nielsen M.R."/>
            <person name="Sondergaard T.E."/>
            <person name="Sorensen J.L."/>
            <person name="Fitzpatrick D.A."/>
            <person name="Frisvad J.C."/>
            <person name="Nielsen K.L."/>
        </authorList>
    </citation>
    <scope>NUCLEOTIDE SEQUENCE</scope>
    <source>
        <strain evidence="2">IBT 35673</strain>
    </source>
</reference>
<name>A0A9W9Q966_PENBR</name>
<comment type="caution">
    <text evidence="2">The sequence shown here is derived from an EMBL/GenBank/DDBJ whole genome shotgun (WGS) entry which is preliminary data.</text>
</comment>
<dbReference type="Proteomes" id="UP001147695">
    <property type="component" value="Unassembled WGS sequence"/>
</dbReference>
<dbReference type="EMBL" id="JAPZBQ010000005">
    <property type="protein sequence ID" value="KAJ5327988.1"/>
    <property type="molecule type" value="Genomic_DNA"/>
</dbReference>
<feature type="region of interest" description="Disordered" evidence="1">
    <location>
        <begin position="105"/>
        <end position="135"/>
    </location>
</feature>
<gene>
    <name evidence="2" type="ORF">N7452_008378</name>
</gene>
<organism evidence="2 3">
    <name type="scientific">Penicillium brevicompactum</name>
    <dbReference type="NCBI Taxonomy" id="5074"/>
    <lineage>
        <taxon>Eukaryota</taxon>
        <taxon>Fungi</taxon>
        <taxon>Dikarya</taxon>
        <taxon>Ascomycota</taxon>
        <taxon>Pezizomycotina</taxon>
        <taxon>Eurotiomycetes</taxon>
        <taxon>Eurotiomycetidae</taxon>
        <taxon>Eurotiales</taxon>
        <taxon>Aspergillaceae</taxon>
        <taxon>Penicillium</taxon>
    </lineage>
</organism>
<sequence>MQTLPRGAPAFLSNCAAYKRYIQDVANGSLTLPPFQQNADGATIIAFGEVYCRLPDCEHRKRAFSATNNLRAHVERHGVAVAPTASGRITQAQKDAVMEFYKKLFEDSDSSEEEVEDEAEDDEEEEEIKDEDEDQ</sequence>
<reference evidence="2" key="1">
    <citation type="submission" date="2022-12" db="EMBL/GenBank/DDBJ databases">
        <authorList>
            <person name="Petersen C."/>
        </authorList>
    </citation>
    <scope>NUCLEOTIDE SEQUENCE</scope>
    <source>
        <strain evidence="2">IBT 35673</strain>
    </source>
</reference>
<evidence type="ECO:0000256" key="1">
    <source>
        <dbReference type="SAM" id="MobiDB-lite"/>
    </source>
</evidence>
<proteinExistence type="predicted"/>